<gene>
    <name evidence="2" type="ORF">BTO22_13945</name>
</gene>
<reference evidence="2 3" key="1">
    <citation type="submission" date="2016-12" db="EMBL/GenBank/DDBJ databases">
        <title>Diversity of luminous bacteria.</title>
        <authorList>
            <person name="Yoshizawa S."/>
            <person name="Kogure K."/>
        </authorList>
    </citation>
    <scope>NUCLEOTIDE SEQUENCE [LARGE SCALE GENOMIC DNA]</scope>
    <source>
        <strain evidence="2 3">ATCC 33715</strain>
    </source>
</reference>
<organism evidence="2 3">
    <name type="scientific">Aliivibrio sifiae</name>
    <dbReference type="NCBI Taxonomy" id="566293"/>
    <lineage>
        <taxon>Bacteria</taxon>
        <taxon>Pseudomonadati</taxon>
        <taxon>Pseudomonadota</taxon>
        <taxon>Gammaproteobacteria</taxon>
        <taxon>Vibrionales</taxon>
        <taxon>Vibrionaceae</taxon>
        <taxon>Aliivibrio</taxon>
    </lineage>
</organism>
<dbReference type="EMBL" id="MSCO01000002">
    <property type="protein sequence ID" value="PQJ84612.1"/>
    <property type="molecule type" value="Genomic_DNA"/>
</dbReference>
<evidence type="ECO:0000256" key="1">
    <source>
        <dbReference type="SAM" id="Phobius"/>
    </source>
</evidence>
<dbReference type="InterPro" id="IPR019670">
    <property type="entry name" value="DUF2523"/>
</dbReference>
<feature type="transmembrane region" description="Helical" evidence="1">
    <location>
        <begin position="69"/>
        <end position="94"/>
    </location>
</feature>
<proteinExistence type="predicted"/>
<keyword evidence="2" id="KW-0675">Receptor</keyword>
<dbReference type="OrthoDB" id="9154706at2"/>
<name>A0A2S7X359_9GAMM</name>
<dbReference type="Pfam" id="PF10734">
    <property type="entry name" value="DUF2523"/>
    <property type="match status" value="1"/>
</dbReference>
<dbReference type="RefSeq" id="WP_061030447.1">
    <property type="nucleotide sequence ID" value="NZ_CAWNRT010000002.1"/>
</dbReference>
<protein>
    <submittedName>
        <fullName evidence="2">VSK receptor</fullName>
    </submittedName>
</protein>
<keyword evidence="1" id="KW-0812">Transmembrane</keyword>
<keyword evidence="1" id="KW-1133">Transmembrane helix</keyword>
<dbReference type="Proteomes" id="UP000239263">
    <property type="component" value="Unassembled WGS sequence"/>
</dbReference>
<evidence type="ECO:0000313" key="3">
    <source>
        <dbReference type="Proteomes" id="UP000239263"/>
    </source>
</evidence>
<dbReference type="AlphaFoldDB" id="A0A2S7X359"/>
<keyword evidence="1" id="KW-0472">Membrane</keyword>
<evidence type="ECO:0000313" key="2">
    <source>
        <dbReference type="EMBL" id="PQJ84612.1"/>
    </source>
</evidence>
<sequence>MEWLVELFNILISFAYSSFLSIPRMFKDLFFWVLDQFLTFAEWIGNLILSLFEPIDISQYLTGIPPNVSWVFMMIGLPNCLIIIGSAIVIRLTLQMIPFVRLGS</sequence>
<accession>A0A2S7X359</accession>
<feature type="transmembrane region" description="Helical" evidence="1">
    <location>
        <begin position="6"/>
        <end position="22"/>
    </location>
</feature>
<comment type="caution">
    <text evidence="2">The sequence shown here is derived from an EMBL/GenBank/DDBJ whole genome shotgun (WGS) entry which is preliminary data.</text>
</comment>